<accession>A0A1J5PQM1</accession>
<protein>
    <submittedName>
        <fullName evidence="1">Uncharacterized protein</fullName>
    </submittedName>
</protein>
<sequence length="152" mass="16511">MKVFRIGAGLAFGAVMVLSGMTGALAKQSSLVIAPGSTVYDCQMGMHESFIPPRILLIRDPSTHKVAVYDGYVKSVYGRPLWATTEEDTTQHLMLIWTVKNLKGDTNRGSSTNVDIHYNATYVTGSRSITMTAQVMGYVNPESQGTGSCTQR</sequence>
<name>A0A1J5PQM1_9ZZZZ</name>
<reference evidence="1" key="1">
    <citation type="submission" date="2016-10" db="EMBL/GenBank/DDBJ databases">
        <title>Sequence of Gallionella enrichment culture.</title>
        <authorList>
            <person name="Poehlein A."/>
            <person name="Muehling M."/>
            <person name="Daniel R."/>
        </authorList>
    </citation>
    <scope>NUCLEOTIDE SEQUENCE</scope>
</reference>
<comment type="caution">
    <text evidence="1">The sequence shown here is derived from an EMBL/GenBank/DDBJ whole genome shotgun (WGS) entry which is preliminary data.</text>
</comment>
<gene>
    <name evidence="1" type="ORF">GALL_445600</name>
</gene>
<dbReference type="AlphaFoldDB" id="A0A1J5PQM1"/>
<proteinExistence type="predicted"/>
<dbReference type="EMBL" id="MLJW01002732">
    <property type="protein sequence ID" value="OIQ73801.1"/>
    <property type="molecule type" value="Genomic_DNA"/>
</dbReference>
<evidence type="ECO:0000313" key="1">
    <source>
        <dbReference type="EMBL" id="OIQ73801.1"/>
    </source>
</evidence>
<organism evidence="1">
    <name type="scientific">mine drainage metagenome</name>
    <dbReference type="NCBI Taxonomy" id="410659"/>
    <lineage>
        <taxon>unclassified sequences</taxon>
        <taxon>metagenomes</taxon>
        <taxon>ecological metagenomes</taxon>
    </lineage>
</organism>